<feature type="transmembrane region" description="Helical" evidence="11">
    <location>
        <begin position="67"/>
        <end position="87"/>
    </location>
</feature>
<dbReference type="EMBL" id="JAAXLA010000040">
    <property type="protein sequence ID" value="NMH99694.1"/>
    <property type="molecule type" value="Genomic_DNA"/>
</dbReference>
<name>A0ABX1SHF1_9PSEU</name>
<evidence type="ECO:0000313" key="14">
    <source>
        <dbReference type="Proteomes" id="UP000820669"/>
    </source>
</evidence>
<keyword evidence="4" id="KW-0677">Repeat</keyword>
<evidence type="ECO:0000313" key="13">
    <source>
        <dbReference type="EMBL" id="NMH99694.1"/>
    </source>
</evidence>
<keyword evidence="7 11" id="KW-1133">Transmembrane helix</keyword>
<keyword evidence="8 11" id="KW-0472">Membrane</keyword>
<sequence>MSTVVVKRGPRTSGPDMPAGHLELAEPPVLGEPAGLDFTSALSYLPMVLGTGAMVLVFSLGNGSPSLYLITGMMALSMMSMSAVQIVRPGMERRRRMRAERRDYLRYLDQLRGQVRGAAEEQRAAVRWDHPEPDALWWFAQGPRLWERRAGHDDFARVRIGCGDQRAALELAPPQTRPVEDLEPLCAIALRRFTRAFSTVPGLPVAVNLRRFTIVEFAGEAPAAAALLRAMIAQLAVLHSPDELRLALLVGPEQRAAWDWCKWLPHLAHGDAVDDAGPVRMVAGDHDELLDLLGPDLLDRPDHDPDASSAPNEPFTVILAHGVEVPERSRLRGAGLRNAVLLDLTGALRGGETVLRLTVTGDEIEFPSGDAVGHAVVDGLGTGPAERLARVLAPLRTSGTVELSSKPLETDLELTELLGIRDPRTFDVAATWRPRTAQRARLQVPIGVTGDGEVIELDLKEAAQGGMGPHGVLIGATGSGKSELLRTLVIGLAATHSSEVLNMVLVDFKGGATFLGTERLPHTSAVITNLVDELPLVDRMQDSINGELIRRQELLRAAGYSSLYDYEKARAGGAALPPLPTLLVVVDEFSELLAAKPEFMDLFVQIGRLGRSLGVHLLLASQRLDEGRIHRVEGHLSYRIALRTFSSMESRSVIGVSSAYELPSVPGNGYLKIDTDNLVRFKAAYVSGPCPEVRGGAGSAVPAATEVAAFGLAPGRIRRDVAEEPVAAGRPAGESAGDGEESLLDVLIGRLAGAGPAARQVWLPPLAESPSLDHLLPGLVPDPRRGMTASGHPAVRSLRVPIGLVDRPFEQSRELLVADLSGADGHVGVVGAPQAGKSTLLRTLILSLALTHTPEEVQFYCLDLAGGGLMSVAGLPHVGSVATRLERDRVLRTIEELAQLLEWREQTFATHGVDSVAAYRARAPRADLPADPFGDVFLVIDGWQTLRKDFEDLEPRVTELAARGLGFGVHVVVAATRWSEIRPSTRDLLGTKLELRLGDPVESELGARTAALVPHQPGRGLTATKYHFLAGLPRVDGSSATEDLMTATKLAAEEVATYWTGRRAPEVRMLPAQLPVGAVPEPTVGAGGDLAVCLGLDEKRLAPVWHDFAATPHLLVLGDAETGKTNLLRALAQAIVARYTPAQARILMADGRRELHSAVPEQYRIGYAVGGDTLSDLAANAAVSMTKRLPGSDVPPEQLARRDWWHGPRLFLLVDDYDLMASGVGMGGPLEPLIPLLAHGTTIGMHLVVARSTSGAMRAMMDPLLRRMWELGAPGVLFSYPKEEGKFLGEAAPRTLPAGRAQLVTRRSVRLVQTVDATAEPAPADPNPVASNSSVTGVQS</sequence>
<feature type="domain" description="FtsK" evidence="12">
    <location>
        <begin position="1101"/>
        <end position="1286"/>
    </location>
</feature>
<keyword evidence="3 11" id="KW-0812">Transmembrane</keyword>
<dbReference type="PANTHER" id="PTHR22683:SF1">
    <property type="entry name" value="TYPE VII SECRETION SYSTEM PROTEIN ESSC"/>
    <property type="match status" value="1"/>
</dbReference>
<dbReference type="NCBIfam" id="TIGR03925">
    <property type="entry name" value="T7SS_EccC_b"/>
    <property type="match status" value="1"/>
</dbReference>
<dbReference type="NCBIfam" id="TIGR03924">
    <property type="entry name" value="T7SS_EccC_a"/>
    <property type="match status" value="1"/>
</dbReference>
<dbReference type="InterPro" id="IPR002543">
    <property type="entry name" value="FtsK_dom"/>
</dbReference>
<evidence type="ECO:0000256" key="8">
    <source>
        <dbReference type="ARBA" id="ARBA00023136"/>
    </source>
</evidence>
<organism evidence="13 14">
    <name type="scientific">Pseudonocardia acidicola</name>
    <dbReference type="NCBI Taxonomy" id="2724939"/>
    <lineage>
        <taxon>Bacteria</taxon>
        <taxon>Bacillati</taxon>
        <taxon>Actinomycetota</taxon>
        <taxon>Actinomycetes</taxon>
        <taxon>Pseudonocardiales</taxon>
        <taxon>Pseudonocardiaceae</taxon>
        <taxon>Pseudonocardia</taxon>
    </lineage>
</organism>
<evidence type="ECO:0000256" key="2">
    <source>
        <dbReference type="ARBA" id="ARBA00022475"/>
    </source>
</evidence>
<keyword evidence="5 9" id="KW-0547">Nucleotide-binding</keyword>
<evidence type="ECO:0000256" key="7">
    <source>
        <dbReference type="ARBA" id="ARBA00022989"/>
    </source>
</evidence>
<dbReference type="InterPro" id="IPR050206">
    <property type="entry name" value="FtsK/SpoIIIE/SftA"/>
</dbReference>
<dbReference type="RefSeq" id="WP_169383168.1">
    <property type="nucleotide sequence ID" value="NZ_JAAXLA010000040.1"/>
</dbReference>
<protein>
    <submittedName>
        <fullName evidence="13">Type VII secretion protein EccCa</fullName>
    </submittedName>
</protein>
<feature type="binding site" evidence="9">
    <location>
        <begin position="831"/>
        <end position="838"/>
    </location>
    <ligand>
        <name>ATP</name>
        <dbReference type="ChEBI" id="CHEBI:30616"/>
    </ligand>
</feature>
<feature type="domain" description="FtsK" evidence="12">
    <location>
        <begin position="452"/>
        <end position="651"/>
    </location>
</feature>
<proteinExistence type="predicted"/>
<feature type="region of interest" description="Disordered" evidence="10">
    <location>
        <begin position="1317"/>
        <end position="1340"/>
    </location>
</feature>
<dbReference type="SUPFAM" id="SSF52540">
    <property type="entry name" value="P-loop containing nucleoside triphosphate hydrolases"/>
    <property type="match status" value="3"/>
</dbReference>
<feature type="binding site" evidence="9">
    <location>
        <begin position="1118"/>
        <end position="1125"/>
    </location>
    <ligand>
        <name>ATP</name>
        <dbReference type="ChEBI" id="CHEBI:30616"/>
    </ligand>
</feature>
<comment type="subcellular location">
    <subcellularLocation>
        <location evidence="1">Cell membrane</location>
        <topology evidence="1">Multi-pass membrane protein</topology>
    </subcellularLocation>
</comment>
<evidence type="ECO:0000256" key="1">
    <source>
        <dbReference type="ARBA" id="ARBA00004651"/>
    </source>
</evidence>
<dbReference type="InterPro" id="IPR027417">
    <property type="entry name" value="P-loop_NTPase"/>
</dbReference>
<keyword evidence="6 9" id="KW-0067">ATP-binding</keyword>
<dbReference type="InterPro" id="IPR023837">
    <property type="entry name" value="EccCb-like_Actinobacteria"/>
</dbReference>
<dbReference type="PROSITE" id="PS50901">
    <property type="entry name" value="FTSK"/>
    <property type="match status" value="3"/>
</dbReference>
<comment type="caution">
    <text evidence="13">The sequence shown here is derived from an EMBL/GenBank/DDBJ whole genome shotgun (WGS) entry which is preliminary data.</text>
</comment>
<reference evidence="13 14" key="1">
    <citation type="submission" date="2020-04" db="EMBL/GenBank/DDBJ databases">
        <authorList>
            <person name="Klaysubun C."/>
            <person name="Duangmal K."/>
            <person name="Lipun K."/>
        </authorList>
    </citation>
    <scope>NUCLEOTIDE SEQUENCE [LARGE SCALE GENOMIC DNA]</scope>
    <source>
        <strain evidence="13 14">K10HN5</strain>
    </source>
</reference>
<feature type="domain" description="FtsK" evidence="12">
    <location>
        <begin position="812"/>
        <end position="1004"/>
    </location>
</feature>
<accession>A0ABX1SHF1</accession>
<keyword evidence="2" id="KW-1003">Cell membrane</keyword>
<dbReference type="CDD" id="cd01127">
    <property type="entry name" value="TrwB_TraG_TraD_VirD4"/>
    <property type="match status" value="1"/>
</dbReference>
<evidence type="ECO:0000256" key="6">
    <source>
        <dbReference type="ARBA" id="ARBA00022840"/>
    </source>
</evidence>
<dbReference type="Gene3D" id="3.40.50.300">
    <property type="entry name" value="P-loop containing nucleotide triphosphate hydrolases"/>
    <property type="match status" value="4"/>
</dbReference>
<feature type="binding site" evidence="9">
    <location>
        <begin position="475"/>
        <end position="482"/>
    </location>
    <ligand>
        <name>ATP</name>
        <dbReference type="ChEBI" id="CHEBI:30616"/>
    </ligand>
</feature>
<feature type="transmembrane region" description="Helical" evidence="11">
    <location>
        <begin position="41"/>
        <end position="61"/>
    </location>
</feature>
<keyword evidence="14" id="KW-1185">Reference proteome</keyword>
<evidence type="ECO:0000256" key="5">
    <source>
        <dbReference type="ARBA" id="ARBA00022741"/>
    </source>
</evidence>
<dbReference type="InterPro" id="IPR023836">
    <property type="entry name" value="EccCa-like_Actinobacteria"/>
</dbReference>
<feature type="region of interest" description="Disordered" evidence="10">
    <location>
        <begin position="1"/>
        <end position="21"/>
    </location>
</feature>
<evidence type="ECO:0000256" key="10">
    <source>
        <dbReference type="SAM" id="MobiDB-lite"/>
    </source>
</evidence>
<feature type="compositionally biased region" description="Polar residues" evidence="10">
    <location>
        <begin position="1329"/>
        <end position="1340"/>
    </location>
</feature>
<gene>
    <name evidence="13" type="primary">eccCa</name>
    <name evidence="13" type="ORF">HF526_20585</name>
</gene>
<dbReference type="Proteomes" id="UP000820669">
    <property type="component" value="Unassembled WGS sequence"/>
</dbReference>
<dbReference type="InterPro" id="IPR003593">
    <property type="entry name" value="AAA+_ATPase"/>
</dbReference>
<dbReference type="SMART" id="SM00382">
    <property type="entry name" value="AAA"/>
    <property type="match status" value="3"/>
</dbReference>
<evidence type="ECO:0000256" key="3">
    <source>
        <dbReference type="ARBA" id="ARBA00022692"/>
    </source>
</evidence>
<dbReference type="PANTHER" id="PTHR22683">
    <property type="entry name" value="SPORULATION PROTEIN RELATED"/>
    <property type="match status" value="1"/>
</dbReference>
<evidence type="ECO:0000256" key="4">
    <source>
        <dbReference type="ARBA" id="ARBA00022737"/>
    </source>
</evidence>
<evidence type="ECO:0000256" key="9">
    <source>
        <dbReference type="PROSITE-ProRule" id="PRU00289"/>
    </source>
</evidence>
<evidence type="ECO:0000259" key="12">
    <source>
        <dbReference type="PROSITE" id="PS50901"/>
    </source>
</evidence>
<evidence type="ECO:0000256" key="11">
    <source>
        <dbReference type="SAM" id="Phobius"/>
    </source>
</evidence>
<dbReference type="Pfam" id="PF01580">
    <property type="entry name" value="FtsK_SpoIIIE"/>
    <property type="match status" value="3"/>
</dbReference>